<dbReference type="Proteomes" id="UP000054995">
    <property type="component" value="Unassembled WGS sequence"/>
</dbReference>
<evidence type="ECO:0000313" key="2">
    <source>
        <dbReference type="Proteomes" id="UP000054995"/>
    </source>
</evidence>
<gene>
    <name evidence="1" type="ORF">T4D_8661</name>
</gene>
<dbReference type="AlphaFoldDB" id="A0A0V1FB52"/>
<protein>
    <submittedName>
        <fullName evidence="1">Uncharacterized protein</fullName>
    </submittedName>
</protein>
<reference evidence="1 2" key="1">
    <citation type="submission" date="2015-01" db="EMBL/GenBank/DDBJ databases">
        <title>Evolution of Trichinella species and genotypes.</title>
        <authorList>
            <person name="Korhonen P.K."/>
            <person name="Edoardo P."/>
            <person name="Giuseppe L.R."/>
            <person name="Gasser R.B."/>
        </authorList>
    </citation>
    <scope>NUCLEOTIDE SEQUENCE [LARGE SCALE GENOMIC DNA]</scope>
    <source>
        <strain evidence="1">ISS470</strain>
    </source>
</reference>
<proteinExistence type="predicted"/>
<comment type="caution">
    <text evidence="1">The sequence shown here is derived from an EMBL/GenBank/DDBJ whole genome shotgun (WGS) entry which is preliminary data.</text>
</comment>
<keyword evidence="2" id="KW-1185">Reference proteome</keyword>
<dbReference type="EMBL" id="JYDT01000152">
    <property type="protein sequence ID" value="KRY83068.1"/>
    <property type="molecule type" value="Genomic_DNA"/>
</dbReference>
<evidence type="ECO:0000313" key="1">
    <source>
        <dbReference type="EMBL" id="KRY83068.1"/>
    </source>
</evidence>
<name>A0A0V1FB52_TRIPS</name>
<sequence length="97" mass="10969">MSLAYRRLCHVCQMELLSSDGGEKLYNVRSYNSGDSFHLKLVTLTRVGNPLDEQDEVNRRVLTSQPMALGTGTIEKQCDRPAEAPIVRLIDIRFSDE</sequence>
<organism evidence="1 2">
    <name type="scientific">Trichinella pseudospiralis</name>
    <name type="common">Parasitic roundworm</name>
    <dbReference type="NCBI Taxonomy" id="6337"/>
    <lineage>
        <taxon>Eukaryota</taxon>
        <taxon>Metazoa</taxon>
        <taxon>Ecdysozoa</taxon>
        <taxon>Nematoda</taxon>
        <taxon>Enoplea</taxon>
        <taxon>Dorylaimia</taxon>
        <taxon>Trichinellida</taxon>
        <taxon>Trichinellidae</taxon>
        <taxon>Trichinella</taxon>
    </lineage>
</organism>
<accession>A0A0V1FB52</accession>